<organism evidence="2 3">
    <name type="scientific">Grimontia indica</name>
    <dbReference type="NCBI Taxonomy" id="1056512"/>
    <lineage>
        <taxon>Bacteria</taxon>
        <taxon>Pseudomonadati</taxon>
        <taxon>Pseudomonadota</taxon>
        <taxon>Gammaproteobacteria</taxon>
        <taxon>Vibrionales</taxon>
        <taxon>Vibrionaceae</taxon>
        <taxon>Grimontia</taxon>
    </lineage>
</organism>
<dbReference type="Pfam" id="PF14247">
    <property type="entry name" value="DUF4344"/>
    <property type="match status" value="1"/>
</dbReference>
<dbReference type="EMBL" id="ANFM02000013">
    <property type="protein sequence ID" value="EOD80377.1"/>
    <property type="molecule type" value="Genomic_DNA"/>
</dbReference>
<evidence type="ECO:0008006" key="4">
    <source>
        <dbReference type="Google" id="ProtNLM"/>
    </source>
</evidence>
<feature type="signal peptide" evidence="1">
    <location>
        <begin position="1"/>
        <end position="25"/>
    </location>
</feature>
<name>R1ISF1_9GAMM</name>
<dbReference type="RefSeq" id="WP_002537723.1">
    <property type="nucleotide sequence ID" value="NZ_ANFM02000013.1"/>
</dbReference>
<keyword evidence="3" id="KW-1185">Reference proteome</keyword>
<dbReference type="eggNOG" id="COG0607">
    <property type="taxonomic scope" value="Bacteria"/>
</dbReference>
<comment type="caution">
    <text evidence="2">The sequence shown here is derived from an EMBL/GenBank/DDBJ whole genome shotgun (WGS) entry which is preliminary data.</text>
</comment>
<proteinExistence type="predicted"/>
<gene>
    <name evidence="2" type="ORF">D515_00665</name>
</gene>
<dbReference type="AlphaFoldDB" id="R1ISF1"/>
<keyword evidence="1" id="KW-0732">Signal</keyword>
<evidence type="ECO:0000256" key="1">
    <source>
        <dbReference type="SAM" id="SignalP"/>
    </source>
</evidence>
<evidence type="ECO:0000313" key="3">
    <source>
        <dbReference type="Proteomes" id="UP000011223"/>
    </source>
</evidence>
<dbReference type="InterPro" id="IPR025644">
    <property type="entry name" value="DUF4344"/>
</dbReference>
<accession>R1ISF1</accession>
<dbReference type="Proteomes" id="UP000011223">
    <property type="component" value="Unassembled WGS sequence"/>
</dbReference>
<reference evidence="2 3" key="1">
    <citation type="journal article" date="2014" name="PLoS ONE">
        <title>Grimontia indica AK16(T), sp. nov., Isolated from a Seawater Sample Reports the Presence of Pathogenic Genes Similar to Vibrio Genus.</title>
        <authorList>
            <person name="Singh A."/>
            <person name="Vaidya B."/>
            <person name="Khatri I."/>
            <person name="Srinivas T.N."/>
            <person name="Subramanian S."/>
            <person name="Korpole S."/>
            <person name="Pinnaka A.K."/>
        </authorList>
    </citation>
    <scope>NUCLEOTIDE SEQUENCE [LARGE SCALE GENOMIC DNA]</scope>
    <source>
        <strain evidence="2 3">AK16</strain>
    </source>
</reference>
<evidence type="ECO:0000313" key="2">
    <source>
        <dbReference type="EMBL" id="EOD80377.1"/>
    </source>
</evidence>
<feature type="chain" id="PRO_5004352802" description="Metallopeptidase DUF4344" evidence="1">
    <location>
        <begin position="26"/>
        <end position="252"/>
    </location>
</feature>
<protein>
    <recommendedName>
        <fullName evidence="4">Metallopeptidase DUF4344</fullName>
    </recommendedName>
</protein>
<sequence>MMRPVRHIITAMAVLFFLNTVQVSAETKLIFDTPTTSEDKTAKQLVENVAKETVKLVNDYAPLPDTLTIRFGNLDGPLFDPDTTTIQMPYEFVRYAKEKFQSVPPSHEGITPDEATKASIIHTLLHEYGHAYLFLWDFPALGKEEDAVDSFATLSMIRFYDAETAFIGVDLFAIEDMGTEFIDDVSMWGEHSLDAQRYARSLCLIYGSDPEKFEDLMDPELVEAERDLFCPYEFETQSRNWSRVIEMLSESE</sequence>